<dbReference type="Proteomes" id="UP000596095">
    <property type="component" value="Chromosome"/>
</dbReference>
<organism evidence="2 3">
    <name type="scientific">Stenotrophomonas maltophilia</name>
    <name type="common">Pseudomonas maltophilia</name>
    <name type="synonym">Xanthomonas maltophilia</name>
    <dbReference type="NCBI Taxonomy" id="40324"/>
    <lineage>
        <taxon>Bacteria</taxon>
        <taxon>Pseudomonadati</taxon>
        <taxon>Pseudomonadota</taxon>
        <taxon>Gammaproteobacteria</taxon>
        <taxon>Lysobacterales</taxon>
        <taxon>Lysobacteraceae</taxon>
        <taxon>Stenotrophomonas</taxon>
        <taxon>Stenotrophomonas maltophilia group</taxon>
    </lineage>
</organism>
<feature type="region of interest" description="Disordered" evidence="1">
    <location>
        <begin position="89"/>
        <end position="112"/>
    </location>
</feature>
<accession>A0ABD7CB12</accession>
<name>A0ABD7CB12_STEMA</name>
<reference evidence="2 3" key="1">
    <citation type="submission" date="2021-01" db="EMBL/GenBank/DDBJ databases">
        <title>Genome Characterization of a novel Stenotrophomonas isolate with high keratinase activity.</title>
        <authorList>
            <person name="Cao Z.-J."/>
        </authorList>
    </citation>
    <scope>NUCLEOTIDE SEQUENCE [LARGE SCALE GENOMIC DNA]</scope>
    <source>
        <strain evidence="2 3">DHHJ</strain>
    </source>
</reference>
<dbReference type="EMBL" id="CP067993">
    <property type="protein sequence ID" value="QQQ44576.1"/>
    <property type="molecule type" value="Genomic_DNA"/>
</dbReference>
<dbReference type="AlphaFoldDB" id="A0ABD7CB12"/>
<dbReference type="RefSeq" id="WP_053091051.1">
    <property type="nucleotide sequence ID" value="NZ_CP031058.1"/>
</dbReference>
<proteinExistence type="predicted"/>
<evidence type="ECO:0000256" key="1">
    <source>
        <dbReference type="SAM" id="MobiDB-lite"/>
    </source>
</evidence>
<gene>
    <name evidence="2" type="ORF">JJL50_10615</name>
</gene>
<sequence length="112" mass="12109">MHRPGTDPASPRVLRVESMSLDCGGTAVVVELDRTPERVWMKSLKRAVQANTALEGAQAKFDGRFVYFVGMEESGNRVQHHVMQALISAEPGRDPARPKGFPGAALSSSMTA</sequence>
<evidence type="ECO:0000313" key="3">
    <source>
        <dbReference type="Proteomes" id="UP000596095"/>
    </source>
</evidence>
<protein>
    <submittedName>
        <fullName evidence="2">Uncharacterized protein</fullName>
    </submittedName>
</protein>
<evidence type="ECO:0000313" key="2">
    <source>
        <dbReference type="EMBL" id="QQQ44576.1"/>
    </source>
</evidence>